<reference evidence="1" key="1">
    <citation type="submission" date="2021-06" db="EMBL/GenBank/DDBJ databases">
        <authorList>
            <person name="Kallberg Y."/>
            <person name="Tangrot J."/>
            <person name="Rosling A."/>
        </authorList>
    </citation>
    <scope>NUCLEOTIDE SEQUENCE</scope>
    <source>
        <strain evidence="1">MA453B</strain>
    </source>
</reference>
<gene>
    <name evidence="1" type="ORF">DERYTH_LOCUS25833</name>
</gene>
<dbReference type="EMBL" id="CAJVPY010050365">
    <property type="protein sequence ID" value="CAG8813646.1"/>
    <property type="molecule type" value="Genomic_DNA"/>
</dbReference>
<dbReference type="Proteomes" id="UP000789405">
    <property type="component" value="Unassembled WGS sequence"/>
</dbReference>
<dbReference type="OrthoDB" id="2350349at2759"/>
<evidence type="ECO:0000313" key="2">
    <source>
        <dbReference type="Proteomes" id="UP000789405"/>
    </source>
</evidence>
<dbReference type="AlphaFoldDB" id="A0A9N9K9F8"/>
<sequence>MLRYLCSDATPLSTENIQDIIKAKNSMKRTPEIHTFFLDNKSIPPFDFDKEGGIKDQRAEPIL</sequence>
<protein>
    <submittedName>
        <fullName evidence="1">17066_t:CDS:1</fullName>
    </submittedName>
</protein>
<name>A0A9N9K9F8_9GLOM</name>
<organism evidence="1 2">
    <name type="scientific">Dentiscutata erythropus</name>
    <dbReference type="NCBI Taxonomy" id="1348616"/>
    <lineage>
        <taxon>Eukaryota</taxon>
        <taxon>Fungi</taxon>
        <taxon>Fungi incertae sedis</taxon>
        <taxon>Mucoromycota</taxon>
        <taxon>Glomeromycotina</taxon>
        <taxon>Glomeromycetes</taxon>
        <taxon>Diversisporales</taxon>
        <taxon>Gigasporaceae</taxon>
        <taxon>Dentiscutata</taxon>
    </lineage>
</organism>
<keyword evidence="2" id="KW-1185">Reference proteome</keyword>
<proteinExistence type="predicted"/>
<feature type="non-terminal residue" evidence="1">
    <location>
        <position position="1"/>
    </location>
</feature>
<accession>A0A9N9K9F8</accession>
<evidence type="ECO:0000313" key="1">
    <source>
        <dbReference type="EMBL" id="CAG8813646.1"/>
    </source>
</evidence>
<comment type="caution">
    <text evidence="1">The sequence shown here is derived from an EMBL/GenBank/DDBJ whole genome shotgun (WGS) entry which is preliminary data.</text>
</comment>